<keyword evidence="7" id="KW-0695">RNA-directed DNA polymerase</keyword>
<dbReference type="GO" id="GO:0008233">
    <property type="term" value="F:peptidase activity"/>
    <property type="evidence" value="ECO:0007669"/>
    <property type="project" value="UniProtKB-KW"/>
</dbReference>
<evidence type="ECO:0000313" key="9">
    <source>
        <dbReference type="EMBL" id="KAA0037087.1"/>
    </source>
</evidence>
<dbReference type="PANTHER" id="PTHR37984">
    <property type="entry name" value="PROTEIN CBG26694"/>
    <property type="match status" value="1"/>
</dbReference>
<keyword evidence="5" id="KW-0255">Endonuclease</keyword>
<dbReference type="Gene3D" id="3.10.10.10">
    <property type="entry name" value="HIV Type 1 Reverse Transcriptase, subunit A, domain 1"/>
    <property type="match status" value="1"/>
</dbReference>
<dbReference type="EMBL" id="SSTE01019085">
    <property type="protein sequence ID" value="KAA0037087.1"/>
    <property type="molecule type" value="Genomic_DNA"/>
</dbReference>
<keyword evidence="3" id="KW-0548">Nucleotidyltransferase</keyword>
<dbReference type="InterPro" id="IPR050951">
    <property type="entry name" value="Retrovirus_Pol_polyprotein"/>
</dbReference>
<keyword evidence="4" id="KW-0540">Nuclease</keyword>
<protein>
    <submittedName>
        <fullName evidence="9">Ty3/gypsy retrotransposon protein</fullName>
    </submittedName>
</protein>
<dbReference type="AlphaFoldDB" id="A0A5A7T6A3"/>
<dbReference type="Proteomes" id="UP000321393">
    <property type="component" value="Unassembled WGS sequence"/>
</dbReference>
<dbReference type="Pfam" id="PF00078">
    <property type="entry name" value="RVT_1"/>
    <property type="match status" value="1"/>
</dbReference>
<evidence type="ECO:0000256" key="3">
    <source>
        <dbReference type="ARBA" id="ARBA00022695"/>
    </source>
</evidence>
<evidence type="ECO:0000313" key="12">
    <source>
        <dbReference type="Proteomes" id="UP000321947"/>
    </source>
</evidence>
<gene>
    <name evidence="10" type="ORF">E5676_scaffold453G00140</name>
    <name evidence="9" type="ORF">E6C27_scaffold86G001900</name>
</gene>
<dbReference type="PROSITE" id="PS50878">
    <property type="entry name" value="RT_POL"/>
    <property type="match status" value="1"/>
</dbReference>
<dbReference type="InterPro" id="IPR000477">
    <property type="entry name" value="RT_dom"/>
</dbReference>
<keyword evidence="2" id="KW-0808">Transferase</keyword>
<dbReference type="Gene3D" id="3.10.20.370">
    <property type="match status" value="1"/>
</dbReference>
<dbReference type="GO" id="GO:0003964">
    <property type="term" value="F:RNA-directed DNA polymerase activity"/>
    <property type="evidence" value="ECO:0007669"/>
    <property type="project" value="UniProtKB-KW"/>
</dbReference>
<dbReference type="Proteomes" id="UP000321947">
    <property type="component" value="Unassembled WGS sequence"/>
</dbReference>
<dbReference type="CDD" id="cd01647">
    <property type="entry name" value="RT_LTR"/>
    <property type="match status" value="1"/>
</dbReference>
<dbReference type="Gene3D" id="3.30.70.270">
    <property type="match status" value="2"/>
</dbReference>
<name>A0A5A7T6A3_CUCMM</name>
<accession>A0A5A7T6A3</accession>
<dbReference type="InterPro" id="IPR041373">
    <property type="entry name" value="RT_RNaseH"/>
</dbReference>
<feature type="domain" description="Reverse transcriptase" evidence="8">
    <location>
        <begin position="79"/>
        <end position="258"/>
    </location>
</feature>
<dbReference type="FunFam" id="3.10.10.10:FF:000007">
    <property type="entry name" value="Retrovirus-related Pol polyprotein from transposon 17.6-like Protein"/>
    <property type="match status" value="1"/>
</dbReference>
<proteinExistence type="predicted"/>
<dbReference type="SUPFAM" id="SSF56672">
    <property type="entry name" value="DNA/RNA polymerases"/>
    <property type="match status" value="1"/>
</dbReference>
<comment type="caution">
    <text evidence="9">The sequence shown here is derived from an EMBL/GenBank/DDBJ whole genome shotgun (WGS) entry which is preliminary data.</text>
</comment>
<evidence type="ECO:0000256" key="2">
    <source>
        <dbReference type="ARBA" id="ARBA00022679"/>
    </source>
</evidence>
<dbReference type="Pfam" id="PF17917">
    <property type="entry name" value="RT_RNaseH"/>
    <property type="match status" value="1"/>
</dbReference>
<dbReference type="OrthoDB" id="1712270at2759"/>
<sequence>MGVSRADWQLTVSEAVEELRPEFEQLEREFADVFNMPSELRQVDHRIQLKEGTDPINVRPYRYPHVQKNEIEKLMNEMLDSGIFRPSVSPFSSPVIHVKKKDGGWRFCVDYRALNRAKVPDKFPIPMIDELVDELHGASIFSKIDLKSGYHQIRVREEDVKKTAFRMHEGHYEFLVMPFGLTSAPATFQALMNQVFRPYLRKFILVFFDDILVYSKDAESHLEHLTLVFSLLREHSLFANRKKCHFGKERIEYLGHWVSEKGVEADQEKIRIMLEWPIPKNVRELRGFLGLTGYYRRFVANYGAIATPLTRLTKKNNFHSSAEAKVAFEKLKTAMVTLPVLALPDFQQPFEIEIDASGFRLGAVLSQNKRPIAYFSQKLSEAAREKSVYERKLMAIMLAVEKWRHYLLGHHFVVYTDQKALRHILEQRELISGIQKWLMKLMGFDFEIFYRAGPENKAADALSRIPIEA</sequence>
<dbReference type="GO" id="GO:0004519">
    <property type="term" value="F:endonuclease activity"/>
    <property type="evidence" value="ECO:0007669"/>
    <property type="project" value="UniProtKB-KW"/>
</dbReference>
<evidence type="ECO:0000313" key="11">
    <source>
        <dbReference type="Proteomes" id="UP000321393"/>
    </source>
</evidence>
<dbReference type="FunFam" id="3.30.70.270:FF:000020">
    <property type="entry name" value="Transposon Tf2-6 polyprotein-like Protein"/>
    <property type="match status" value="1"/>
</dbReference>
<dbReference type="EMBL" id="SSTD01013395">
    <property type="protein sequence ID" value="TYK06557.1"/>
    <property type="molecule type" value="Genomic_DNA"/>
</dbReference>
<evidence type="ECO:0000256" key="4">
    <source>
        <dbReference type="ARBA" id="ARBA00022722"/>
    </source>
</evidence>
<reference evidence="11 12" key="1">
    <citation type="submission" date="2019-08" db="EMBL/GenBank/DDBJ databases">
        <title>Draft genome sequences of two oriental melons (Cucumis melo L. var makuwa).</title>
        <authorList>
            <person name="Kwon S.-Y."/>
        </authorList>
    </citation>
    <scope>NUCLEOTIDE SEQUENCE [LARGE SCALE GENOMIC DNA]</scope>
    <source>
        <strain evidence="12">cv. Chang Bougi</strain>
        <strain evidence="11">cv. SW 3</strain>
        <tissue evidence="9">Leaf</tissue>
    </source>
</reference>
<evidence type="ECO:0000256" key="5">
    <source>
        <dbReference type="ARBA" id="ARBA00022759"/>
    </source>
</evidence>
<dbReference type="InterPro" id="IPR043502">
    <property type="entry name" value="DNA/RNA_pol_sf"/>
</dbReference>
<dbReference type="InterPro" id="IPR043128">
    <property type="entry name" value="Rev_trsase/Diguanyl_cyclase"/>
</dbReference>
<evidence type="ECO:0000259" key="8">
    <source>
        <dbReference type="PROSITE" id="PS50878"/>
    </source>
</evidence>
<evidence type="ECO:0000256" key="1">
    <source>
        <dbReference type="ARBA" id="ARBA00022670"/>
    </source>
</evidence>
<evidence type="ECO:0000256" key="6">
    <source>
        <dbReference type="ARBA" id="ARBA00022801"/>
    </source>
</evidence>
<dbReference type="CDD" id="cd09274">
    <property type="entry name" value="RNase_HI_RT_Ty3"/>
    <property type="match status" value="1"/>
</dbReference>
<organism evidence="9 11">
    <name type="scientific">Cucumis melo var. makuwa</name>
    <name type="common">Oriental melon</name>
    <dbReference type="NCBI Taxonomy" id="1194695"/>
    <lineage>
        <taxon>Eukaryota</taxon>
        <taxon>Viridiplantae</taxon>
        <taxon>Streptophyta</taxon>
        <taxon>Embryophyta</taxon>
        <taxon>Tracheophyta</taxon>
        <taxon>Spermatophyta</taxon>
        <taxon>Magnoliopsida</taxon>
        <taxon>eudicotyledons</taxon>
        <taxon>Gunneridae</taxon>
        <taxon>Pentapetalae</taxon>
        <taxon>rosids</taxon>
        <taxon>fabids</taxon>
        <taxon>Cucurbitales</taxon>
        <taxon>Cucurbitaceae</taxon>
        <taxon>Benincaseae</taxon>
        <taxon>Cucumis</taxon>
    </lineage>
</organism>
<evidence type="ECO:0000313" key="10">
    <source>
        <dbReference type="EMBL" id="TYK06557.1"/>
    </source>
</evidence>
<dbReference type="GO" id="GO:0006508">
    <property type="term" value="P:proteolysis"/>
    <property type="evidence" value="ECO:0007669"/>
    <property type="project" value="UniProtKB-KW"/>
</dbReference>
<keyword evidence="1" id="KW-0645">Protease</keyword>
<dbReference type="PANTHER" id="PTHR37984:SF5">
    <property type="entry name" value="PROTEIN NYNRIN-LIKE"/>
    <property type="match status" value="1"/>
</dbReference>
<keyword evidence="6" id="KW-0378">Hydrolase</keyword>
<evidence type="ECO:0000256" key="7">
    <source>
        <dbReference type="ARBA" id="ARBA00022918"/>
    </source>
</evidence>